<name>X0US36_9ZZZZ</name>
<comment type="caution">
    <text evidence="2">The sequence shown here is derived from an EMBL/GenBank/DDBJ whole genome shotgun (WGS) entry which is preliminary data.</text>
</comment>
<gene>
    <name evidence="2" type="ORF">S01H1_19029</name>
</gene>
<dbReference type="InterPro" id="IPR005122">
    <property type="entry name" value="Uracil-DNA_glycosylase-like"/>
</dbReference>
<dbReference type="SUPFAM" id="SSF52141">
    <property type="entry name" value="Uracil-DNA glycosylase-like"/>
    <property type="match status" value="1"/>
</dbReference>
<protein>
    <recommendedName>
        <fullName evidence="1">Uracil-DNA glycosylase-like domain-containing protein</fullName>
    </recommendedName>
</protein>
<dbReference type="InterPro" id="IPR036895">
    <property type="entry name" value="Uracil-DNA_glycosylase-like_sf"/>
</dbReference>
<dbReference type="AlphaFoldDB" id="X0US36"/>
<dbReference type="Gene3D" id="3.40.470.10">
    <property type="entry name" value="Uracil-DNA glycosylase-like domain"/>
    <property type="match status" value="1"/>
</dbReference>
<proteinExistence type="predicted"/>
<dbReference type="EMBL" id="BARS01010236">
    <property type="protein sequence ID" value="GAF91295.1"/>
    <property type="molecule type" value="Genomic_DNA"/>
</dbReference>
<feature type="non-terminal residue" evidence="2">
    <location>
        <position position="63"/>
    </location>
</feature>
<evidence type="ECO:0000259" key="1">
    <source>
        <dbReference type="Pfam" id="PF03167"/>
    </source>
</evidence>
<feature type="domain" description="Uracil-DNA glycosylase-like" evidence="1">
    <location>
        <begin position="26"/>
        <end position="60"/>
    </location>
</feature>
<organism evidence="2">
    <name type="scientific">marine sediment metagenome</name>
    <dbReference type="NCBI Taxonomy" id="412755"/>
    <lineage>
        <taxon>unclassified sequences</taxon>
        <taxon>metagenomes</taxon>
        <taxon>ecological metagenomes</taxon>
    </lineage>
</organism>
<sequence length="63" mass="6801">MSCRICGLQGRDRVPGHVDKNPPEGHKRIMCIGEAPGYTETKTGMPFTGESGQLLRKVLEGCG</sequence>
<dbReference type="Pfam" id="PF03167">
    <property type="entry name" value="UDG"/>
    <property type="match status" value="1"/>
</dbReference>
<accession>X0US36</accession>
<reference evidence="2" key="1">
    <citation type="journal article" date="2014" name="Front. Microbiol.">
        <title>High frequency of phylogenetically diverse reductive dehalogenase-homologous genes in deep subseafloor sedimentary metagenomes.</title>
        <authorList>
            <person name="Kawai M."/>
            <person name="Futagami T."/>
            <person name="Toyoda A."/>
            <person name="Takaki Y."/>
            <person name="Nishi S."/>
            <person name="Hori S."/>
            <person name="Arai W."/>
            <person name="Tsubouchi T."/>
            <person name="Morono Y."/>
            <person name="Uchiyama I."/>
            <person name="Ito T."/>
            <person name="Fujiyama A."/>
            <person name="Inagaki F."/>
            <person name="Takami H."/>
        </authorList>
    </citation>
    <scope>NUCLEOTIDE SEQUENCE</scope>
    <source>
        <strain evidence="2">Expedition CK06-06</strain>
    </source>
</reference>
<evidence type="ECO:0000313" key="2">
    <source>
        <dbReference type="EMBL" id="GAF91295.1"/>
    </source>
</evidence>